<name>A0A3Q7J6P6_SOLLC</name>
<dbReference type="InterPro" id="IPR012337">
    <property type="entry name" value="RNaseH-like_sf"/>
</dbReference>
<dbReference type="EnsemblPlants" id="Solyc12g019756.1.1">
    <property type="protein sequence ID" value="Solyc12g019756.1.1"/>
    <property type="gene ID" value="Solyc12g019756.1"/>
</dbReference>
<proteinExistence type="predicted"/>
<dbReference type="GO" id="GO:0015074">
    <property type="term" value="P:DNA integration"/>
    <property type="evidence" value="ECO:0007669"/>
    <property type="project" value="InterPro"/>
</dbReference>
<dbReference type="AlphaFoldDB" id="A0A3Q7J6P6"/>
<evidence type="ECO:0000313" key="3">
    <source>
        <dbReference type="Proteomes" id="UP000004994"/>
    </source>
</evidence>
<evidence type="ECO:0000313" key="2">
    <source>
        <dbReference type="EnsemblPlants" id="Solyc12g019756.1.1"/>
    </source>
</evidence>
<feature type="domain" description="Integrase catalytic" evidence="1">
    <location>
        <begin position="160"/>
        <end position="301"/>
    </location>
</feature>
<accession>A0A3Q7J6P6</accession>
<dbReference type="InterPro" id="IPR001584">
    <property type="entry name" value="Integrase_cat-core"/>
</dbReference>
<dbReference type="Gramene" id="Solyc12g019756.1.1">
    <property type="protein sequence ID" value="Solyc12g019756.1.1"/>
    <property type="gene ID" value="Solyc12g019756.1"/>
</dbReference>
<dbReference type="PANTHER" id="PTHR37610">
    <property type="entry name" value="CCHC-TYPE DOMAIN-CONTAINING PROTEIN"/>
    <property type="match status" value="1"/>
</dbReference>
<keyword evidence="3" id="KW-1185">Reference proteome</keyword>
<dbReference type="GO" id="GO:0003676">
    <property type="term" value="F:nucleic acid binding"/>
    <property type="evidence" value="ECO:0007669"/>
    <property type="project" value="InterPro"/>
</dbReference>
<protein>
    <recommendedName>
        <fullName evidence="1">Integrase catalytic domain-containing protein</fullName>
    </recommendedName>
</protein>
<organism evidence="2">
    <name type="scientific">Solanum lycopersicum</name>
    <name type="common">Tomato</name>
    <name type="synonym">Lycopersicon esculentum</name>
    <dbReference type="NCBI Taxonomy" id="4081"/>
    <lineage>
        <taxon>Eukaryota</taxon>
        <taxon>Viridiplantae</taxon>
        <taxon>Streptophyta</taxon>
        <taxon>Embryophyta</taxon>
        <taxon>Tracheophyta</taxon>
        <taxon>Spermatophyta</taxon>
        <taxon>Magnoliopsida</taxon>
        <taxon>eudicotyledons</taxon>
        <taxon>Gunneridae</taxon>
        <taxon>Pentapetalae</taxon>
        <taxon>asterids</taxon>
        <taxon>lamiids</taxon>
        <taxon>Solanales</taxon>
        <taxon>Solanaceae</taxon>
        <taxon>Solanoideae</taxon>
        <taxon>Solaneae</taxon>
        <taxon>Solanum</taxon>
        <taxon>Solanum subgen. Lycopersicon</taxon>
    </lineage>
</organism>
<reference evidence="2" key="2">
    <citation type="submission" date="2019-01" db="UniProtKB">
        <authorList>
            <consortium name="EnsemblPlants"/>
        </authorList>
    </citation>
    <scope>IDENTIFICATION</scope>
    <source>
        <strain evidence="2">cv. Heinz 1706</strain>
    </source>
</reference>
<dbReference type="InParanoid" id="A0A3Q7J6P6"/>
<dbReference type="Proteomes" id="UP000004994">
    <property type="component" value="Chromosome 12"/>
</dbReference>
<dbReference type="Gene3D" id="3.30.420.10">
    <property type="entry name" value="Ribonuclease H-like superfamily/Ribonuclease H"/>
    <property type="match status" value="1"/>
</dbReference>
<reference evidence="2" key="1">
    <citation type="journal article" date="2012" name="Nature">
        <title>The tomato genome sequence provides insights into fleshy fruit evolution.</title>
        <authorList>
            <consortium name="Tomato Genome Consortium"/>
        </authorList>
    </citation>
    <scope>NUCLEOTIDE SEQUENCE [LARGE SCALE GENOMIC DNA]</scope>
    <source>
        <strain evidence="2">cv. Heinz 1706</strain>
    </source>
</reference>
<dbReference type="SUPFAM" id="SSF53098">
    <property type="entry name" value="Ribonuclease H-like"/>
    <property type="match status" value="1"/>
</dbReference>
<evidence type="ECO:0000259" key="1">
    <source>
        <dbReference type="PROSITE" id="PS50994"/>
    </source>
</evidence>
<sequence length="301" mass="35015">MWEFPFRIFVQGKSLFGILDSSTTKPNQDKGKQVWHASNARVIFWILNFIHADIALSLHPSNLAVDIWKHLKTVYCQCNYSRKFELAHTLSEYKQGDKDIWSYYSELMEICSEPDQRFGGNVSFTGFKEVILERKKTRLVQFLMKLRHDFEPIRANILNRQTLPDNDVVFGELIHVETRINTVASMYFSYTIDAFESLDQNALIAKSTIILRHIARKETYAIMGLFLVVSVFPNSETNVKFLTPYNNFPPVETEFNKWIKKIYSDSGGEYMKLELIGFFKERGITPQYSCRDTPEQSGVVE</sequence>
<dbReference type="PROSITE" id="PS50994">
    <property type="entry name" value="INTEGRASE"/>
    <property type="match status" value="1"/>
</dbReference>
<dbReference type="PANTHER" id="PTHR37610:SF77">
    <property type="entry name" value="INTEGRASE CATALYTIC DOMAIN-CONTAINING PROTEIN"/>
    <property type="match status" value="1"/>
</dbReference>
<dbReference type="InterPro" id="IPR036397">
    <property type="entry name" value="RNaseH_sf"/>
</dbReference>